<evidence type="ECO:0000256" key="1">
    <source>
        <dbReference type="SAM" id="MobiDB-lite"/>
    </source>
</evidence>
<proteinExistence type="predicted"/>
<accession>A0A5P3MUJ2</accession>
<keyword evidence="3" id="KW-1185">Reference proteome</keyword>
<reference evidence="2 3" key="1">
    <citation type="submission" date="2018-08" db="EMBL/GenBank/DDBJ databases">
        <title>Neisseria animalis ATCC 49930 complete genome.</title>
        <authorList>
            <person name="Veseli I.A."/>
            <person name="Mascarenhas dos Santos A.C."/>
            <person name="Buttler R."/>
            <person name="Pombert J.-F."/>
        </authorList>
    </citation>
    <scope>NUCLEOTIDE SEQUENCE [LARGE SCALE GENOMIC DNA]</scope>
    <source>
        <strain evidence="2 3">ATCC 49930</strain>
    </source>
</reference>
<protein>
    <submittedName>
        <fullName evidence="2">Uncharacterized protein</fullName>
    </submittedName>
</protein>
<evidence type="ECO:0000313" key="2">
    <source>
        <dbReference type="EMBL" id="QEY24329.1"/>
    </source>
</evidence>
<dbReference type="EMBL" id="CP031699">
    <property type="protein sequence ID" value="QEY24329.1"/>
    <property type="molecule type" value="Genomic_DNA"/>
</dbReference>
<dbReference type="Proteomes" id="UP000325536">
    <property type="component" value="Chromosome"/>
</dbReference>
<feature type="region of interest" description="Disordered" evidence="1">
    <location>
        <begin position="1"/>
        <end position="22"/>
    </location>
</feature>
<gene>
    <name evidence="2" type="ORF">D0T90_07375</name>
</gene>
<organism evidence="2 3">
    <name type="scientific">Neisseria animalis</name>
    <dbReference type="NCBI Taxonomy" id="492"/>
    <lineage>
        <taxon>Bacteria</taxon>
        <taxon>Pseudomonadati</taxon>
        <taxon>Pseudomonadota</taxon>
        <taxon>Betaproteobacteria</taxon>
        <taxon>Neisseriales</taxon>
        <taxon>Neisseriaceae</taxon>
        <taxon>Neisseria</taxon>
    </lineage>
</organism>
<dbReference type="KEGG" id="naq:D0T90_07375"/>
<name>A0A5P3MUJ2_NEIAN</name>
<evidence type="ECO:0000313" key="3">
    <source>
        <dbReference type="Proteomes" id="UP000325536"/>
    </source>
</evidence>
<sequence length="63" mass="6565">MAKLYAEISKAEKQDGTTGVSGCASGGTMSDFGRMSNRQMLVFGFCQDSGLSDYKSNTAVTGA</sequence>
<dbReference type="AlphaFoldDB" id="A0A5P3MUJ2"/>